<dbReference type="InterPro" id="IPR040256">
    <property type="entry name" value="At4g02000-like"/>
</dbReference>
<reference evidence="3" key="1">
    <citation type="submission" date="2019-12" db="EMBL/GenBank/DDBJ databases">
        <title>Genome sequencing and annotation of Brassica cretica.</title>
        <authorList>
            <person name="Studholme D.J."/>
            <person name="Sarris P."/>
        </authorList>
    </citation>
    <scope>NUCLEOTIDE SEQUENCE</scope>
    <source>
        <strain evidence="3">PFS-109/04</strain>
        <tissue evidence="3">Leaf</tissue>
    </source>
</reference>
<feature type="compositionally biased region" description="Basic and acidic residues" evidence="1">
    <location>
        <begin position="106"/>
        <end position="115"/>
    </location>
</feature>
<feature type="domain" description="Zinc knuckle CX2CX4HX4C" evidence="2">
    <location>
        <begin position="45"/>
        <end position="92"/>
    </location>
</feature>
<sequence>MVPFWIQLQGIPLHLCTEQNLEANGDRLGKLELIDAVDGRIKITMDSSKPLKFTRKLQTKKKEYITIKLFYEKLFKHCSTCGHMTHENQDCLPKKPVLNQLASRENVFDRVRPPRQDVSSRGTEERGKDEASYKSLKDGASSTSRVQRSSHSSRVNRTNSARDSRYNPYSYVRGNAADKSRGPVWKEKQHPLRIEEPVKKKSVIDTAHTAGSPVKSGGNRGKNAVEPLGSSQQNNRVDVNVTYRSSSGTRSGNSTVDAGTVEDLIPPYDALKIDALNEHEPDEDDQAGDAEIQDVPIGNELMVMEEDDLLEEDLNQIEIQERVEQGSIEPDSSILMIEAKDKQTVDDNEDYAKALTRTVTRSLFTTQAASQRRASPRINAKPLSGQGSGRWLESEEIRQVILEGWNSSDLSPGASIMDHIASCRKALCQ</sequence>
<evidence type="ECO:0000259" key="2">
    <source>
        <dbReference type="Pfam" id="PF14392"/>
    </source>
</evidence>
<evidence type="ECO:0000313" key="4">
    <source>
        <dbReference type="Proteomes" id="UP000712600"/>
    </source>
</evidence>
<dbReference type="Pfam" id="PF14392">
    <property type="entry name" value="zf-CCHC_4"/>
    <property type="match status" value="1"/>
</dbReference>
<dbReference type="PANTHER" id="PTHR31286">
    <property type="entry name" value="GLYCINE-RICH CELL WALL STRUCTURAL PROTEIN 1.8-LIKE"/>
    <property type="match status" value="1"/>
</dbReference>
<comment type="caution">
    <text evidence="3">The sequence shown here is derived from an EMBL/GenBank/DDBJ whole genome shotgun (WGS) entry which is preliminary data.</text>
</comment>
<evidence type="ECO:0000256" key="1">
    <source>
        <dbReference type="SAM" id="MobiDB-lite"/>
    </source>
</evidence>
<feature type="compositionally biased region" description="Basic and acidic residues" evidence="1">
    <location>
        <begin position="176"/>
        <end position="189"/>
    </location>
</feature>
<accession>A0A8S9P395</accession>
<organism evidence="3 4">
    <name type="scientific">Brassica cretica</name>
    <name type="common">Mustard</name>
    <dbReference type="NCBI Taxonomy" id="69181"/>
    <lineage>
        <taxon>Eukaryota</taxon>
        <taxon>Viridiplantae</taxon>
        <taxon>Streptophyta</taxon>
        <taxon>Embryophyta</taxon>
        <taxon>Tracheophyta</taxon>
        <taxon>Spermatophyta</taxon>
        <taxon>Magnoliopsida</taxon>
        <taxon>eudicotyledons</taxon>
        <taxon>Gunneridae</taxon>
        <taxon>Pentapetalae</taxon>
        <taxon>rosids</taxon>
        <taxon>malvids</taxon>
        <taxon>Brassicales</taxon>
        <taxon>Brassicaceae</taxon>
        <taxon>Brassiceae</taxon>
        <taxon>Brassica</taxon>
    </lineage>
</organism>
<gene>
    <name evidence="3" type="ORF">F2Q69_00006751</name>
</gene>
<feature type="compositionally biased region" description="Basic and acidic residues" evidence="1">
    <location>
        <begin position="122"/>
        <end position="137"/>
    </location>
</feature>
<feature type="region of interest" description="Disordered" evidence="1">
    <location>
        <begin position="104"/>
        <end position="189"/>
    </location>
</feature>
<proteinExistence type="predicted"/>
<evidence type="ECO:0000313" key="3">
    <source>
        <dbReference type="EMBL" id="KAF3507463.1"/>
    </source>
</evidence>
<dbReference type="EMBL" id="QGKX02001521">
    <property type="protein sequence ID" value="KAF3507463.1"/>
    <property type="molecule type" value="Genomic_DNA"/>
</dbReference>
<dbReference type="AlphaFoldDB" id="A0A8S9P395"/>
<name>A0A8S9P395_BRACR</name>
<feature type="region of interest" description="Disordered" evidence="1">
    <location>
        <begin position="367"/>
        <end position="389"/>
    </location>
</feature>
<dbReference type="InterPro" id="IPR025836">
    <property type="entry name" value="Zn_knuckle_CX2CX4HX4C"/>
</dbReference>
<dbReference type="Proteomes" id="UP000712600">
    <property type="component" value="Unassembled WGS sequence"/>
</dbReference>
<feature type="compositionally biased region" description="Low complexity" evidence="1">
    <location>
        <begin position="141"/>
        <end position="157"/>
    </location>
</feature>
<dbReference type="PANTHER" id="PTHR31286:SF162">
    <property type="entry name" value="DUF4283 DOMAIN-CONTAINING PROTEIN-RELATED"/>
    <property type="match status" value="1"/>
</dbReference>
<protein>
    <recommendedName>
        <fullName evidence="2">Zinc knuckle CX2CX4HX4C domain-containing protein</fullName>
    </recommendedName>
</protein>